<dbReference type="PANTHER" id="PTHR23135:SF4">
    <property type="entry name" value="UDP-N-ACETYLMURAMOYL-L-ALANYL-D-GLUTAMATE--2,6-DIAMINOPIMELATE LIGASE MURE HOMOLOG, CHLOROPLASTIC"/>
    <property type="match status" value="1"/>
</dbReference>
<dbReference type="Gene3D" id="3.90.190.20">
    <property type="entry name" value="Mur ligase, C-terminal domain"/>
    <property type="match status" value="1"/>
</dbReference>
<keyword evidence="13" id="KW-1185">Reference proteome</keyword>
<evidence type="ECO:0000256" key="1">
    <source>
        <dbReference type="ARBA" id="ARBA00005898"/>
    </source>
</evidence>
<comment type="subcellular location">
    <subcellularLocation>
        <location evidence="7 8">Cytoplasm</location>
    </subcellularLocation>
</comment>
<evidence type="ECO:0000256" key="3">
    <source>
        <dbReference type="ARBA" id="ARBA00022960"/>
    </source>
</evidence>
<dbReference type="Pfam" id="PF02875">
    <property type="entry name" value="Mur_ligase_C"/>
    <property type="match status" value="1"/>
</dbReference>
<feature type="binding site" evidence="7">
    <location>
        <position position="452"/>
    </location>
    <ligand>
        <name>meso-2,6-diaminopimelate</name>
        <dbReference type="ChEBI" id="CHEBI:57791"/>
    </ligand>
</feature>
<dbReference type="Gene3D" id="3.40.1390.10">
    <property type="entry name" value="MurE/MurF, N-terminal domain"/>
    <property type="match status" value="1"/>
</dbReference>
<evidence type="ECO:0000313" key="13">
    <source>
        <dbReference type="Proteomes" id="UP001321582"/>
    </source>
</evidence>
<keyword evidence="7" id="KW-0547">Nucleotide-binding</keyword>
<feature type="modified residue" description="N6-carboxylysine" evidence="7">
    <location>
        <position position="214"/>
    </location>
</feature>
<comment type="cofactor">
    <cofactor evidence="7">
        <name>Mg(2+)</name>
        <dbReference type="ChEBI" id="CHEBI:18420"/>
    </cofactor>
</comment>
<feature type="binding site" evidence="7">
    <location>
        <position position="174"/>
    </location>
    <ligand>
        <name>UDP-N-acetyl-alpha-D-muramoyl-L-alanyl-D-glutamate</name>
        <dbReference type="ChEBI" id="CHEBI:83900"/>
    </ligand>
</feature>
<dbReference type="HAMAP" id="MF_00208">
    <property type="entry name" value="MurE"/>
    <property type="match status" value="1"/>
</dbReference>
<evidence type="ECO:0000256" key="8">
    <source>
        <dbReference type="RuleBase" id="RU004135"/>
    </source>
</evidence>
<keyword evidence="5 7" id="KW-0131">Cell cycle</keyword>
<evidence type="ECO:0000313" key="12">
    <source>
        <dbReference type="EMBL" id="BDU50664.1"/>
    </source>
</evidence>
<evidence type="ECO:0000256" key="5">
    <source>
        <dbReference type="ARBA" id="ARBA00023306"/>
    </source>
</evidence>
<gene>
    <name evidence="7 12" type="primary">murE</name>
    <name evidence="12" type="ORF">HLVA_12330</name>
</gene>
<dbReference type="GO" id="GO:0005524">
    <property type="term" value="F:ATP binding"/>
    <property type="evidence" value="ECO:0007669"/>
    <property type="project" value="UniProtKB-UniRule"/>
</dbReference>
<dbReference type="InterPro" id="IPR036565">
    <property type="entry name" value="Mur-like_cat_sf"/>
</dbReference>
<dbReference type="RefSeq" id="WP_307903527.1">
    <property type="nucleotide sequence ID" value="NZ_AP027059.1"/>
</dbReference>
<dbReference type="SUPFAM" id="SSF53623">
    <property type="entry name" value="MurD-like peptide ligases, catalytic domain"/>
    <property type="match status" value="1"/>
</dbReference>
<dbReference type="Proteomes" id="UP001321582">
    <property type="component" value="Chromosome"/>
</dbReference>
<dbReference type="EC" id="6.3.2.13" evidence="7"/>
<feature type="short sequence motif" description="Meso-diaminopimelate recognition motif" evidence="7">
    <location>
        <begin position="395"/>
        <end position="398"/>
    </location>
</feature>
<dbReference type="SUPFAM" id="SSF53244">
    <property type="entry name" value="MurD-like peptide ligases, peptide-binding domain"/>
    <property type="match status" value="1"/>
</dbReference>
<keyword evidence="4 7" id="KW-0573">Peptidoglycan synthesis</keyword>
<accession>A0AAU9DTX7</accession>
<evidence type="ECO:0000256" key="6">
    <source>
        <dbReference type="ARBA" id="ARBA00023316"/>
    </source>
</evidence>
<keyword evidence="2 7" id="KW-0132">Cell division</keyword>
<keyword evidence="7 12" id="KW-0436">Ligase</keyword>
<keyword evidence="3 7" id="KW-0133">Cell shape</keyword>
<dbReference type="PANTHER" id="PTHR23135">
    <property type="entry name" value="MUR LIGASE FAMILY MEMBER"/>
    <property type="match status" value="1"/>
</dbReference>
<feature type="binding site" evidence="7">
    <location>
        <position position="371"/>
    </location>
    <ligand>
        <name>meso-2,6-diaminopimelate</name>
        <dbReference type="ChEBI" id="CHEBI:57791"/>
    </ligand>
</feature>
<feature type="binding site" evidence="7">
    <location>
        <position position="448"/>
    </location>
    <ligand>
        <name>meso-2,6-diaminopimelate</name>
        <dbReference type="ChEBI" id="CHEBI:57791"/>
    </ligand>
</feature>
<dbReference type="NCBIfam" id="TIGR01085">
    <property type="entry name" value="murE"/>
    <property type="match status" value="1"/>
</dbReference>
<dbReference type="GO" id="GO:0008765">
    <property type="term" value="F:UDP-N-acetylmuramoylalanyl-D-glutamate-2,6-diaminopimelate ligase activity"/>
    <property type="evidence" value="ECO:0007669"/>
    <property type="project" value="UniProtKB-UniRule"/>
</dbReference>
<feature type="binding site" evidence="7">
    <location>
        <position position="28"/>
    </location>
    <ligand>
        <name>UDP-N-acetyl-alpha-D-muramoyl-L-alanyl-D-glutamate</name>
        <dbReference type="ChEBI" id="CHEBI:83900"/>
    </ligand>
</feature>
<dbReference type="NCBIfam" id="NF001126">
    <property type="entry name" value="PRK00139.1-4"/>
    <property type="match status" value="1"/>
</dbReference>
<dbReference type="AlphaFoldDB" id="A0AAU9DTX7"/>
<dbReference type="GO" id="GO:0051301">
    <property type="term" value="P:cell division"/>
    <property type="evidence" value="ECO:0007669"/>
    <property type="project" value="UniProtKB-KW"/>
</dbReference>
<dbReference type="InterPro" id="IPR035911">
    <property type="entry name" value="MurE/MurF_N"/>
</dbReference>
<dbReference type="Pfam" id="PF01225">
    <property type="entry name" value="Mur_ligase"/>
    <property type="match status" value="1"/>
</dbReference>
<dbReference type="InterPro" id="IPR013221">
    <property type="entry name" value="Mur_ligase_cen"/>
</dbReference>
<feature type="binding site" evidence="7">
    <location>
        <begin position="395"/>
        <end position="398"/>
    </location>
    <ligand>
        <name>meso-2,6-diaminopimelate</name>
        <dbReference type="ChEBI" id="CHEBI:57791"/>
    </ligand>
</feature>
<comment type="function">
    <text evidence="7">Catalyzes the addition of meso-diaminopimelic acid to the nucleotide precursor UDP-N-acetylmuramoyl-L-alanyl-D-glutamate (UMAG) in the biosynthesis of bacterial cell-wall peptidoglycan.</text>
</comment>
<keyword evidence="7" id="KW-0963">Cytoplasm</keyword>
<sequence length="478" mass="54421">MEKLFKNIEFEILNQGEKTDYNKMEYDSRKIDENDIFVALEGFSIDGHNFIETAINNGCKMVIVSKKVEILDEKVTYIKVNNLRKRLGIIASNFYDWPQKKLKIIGITGTNGKTTTTYLIEEILGKVARFGTIEYKIGDEIIAAPNTTPESLDVVKMCKKAIEKNIEYLIMEVSSHSLELGRVDMLEFDVAIFTNLTQDHLDFHGDMENYFLAKEKLFSKLKEKSNAIINIDDEFGKRLYNKYSNGISYSNINGDIVGKITNYTNHNMILEIDYIKKSSFETKLMGKFNLYNIMAAFGAGIALGFSEDVLVEKLSNAKRVPGRFETISENQNFMVVVDYAHTEDGLLNILSALEEIKKSKIITIFGAGGDRDKTKRAKMAKAAAKFSDFVIITSDNPRTENPVEILNGVEQGMKDIDYKNYEVIENRELAIKKGIEIAMKNDIVLIAGKGHEDYQIIGKEKIHFDDREIARKFLKEKK</sequence>
<keyword evidence="7" id="KW-0067">ATP-binding</keyword>
<keyword evidence="6 7" id="KW-0961">Cell wall biogenesis/degradation</keyword>
<dbReference type="SUPFAM" id="SSF63418">
    <property type="entry name" value="MurE/MurF N-terminal domain"/>
    <property type="match status" value="1"/>
</dbReference>
<evidence type="ECO:0000256" key="2">
    <source>
        <dbReference type="ARBA" id="ARBA00022618"/>
    </source>
</evidence>
<feature type="binding site" evidence="7">
    <location>
        <position position="146"/>
    </location>
    <ligand>
        <name>UDP-N-acetyl-alpha-D-muramoyl-L-alanyl-D-glutamate</name>
        <dbReference type="ChEBI" id="CHEBI:83900"/>
    </ligand>
</feature>
<feature type="binding site" evidence="7">
    <location>
        <begin position="109"/>
        <end position="115"/>
    </location>
    <ligand>
        <name>ATP</name>
        <dbReference type="ChEBI" id="CHEBI:30616"/>
    </ligand>
</feature>
<dbReference type="GO" id="GO:0000287">
    <property type="term" value="F:magnesium ion binding"/>
    <property type="evidence" value="ECO:0007669"/>
    <property type="project" value="UniProtKB-UniRule"/>
</dbReference>
<feature type="domain" description="Mur ligase central" evidence="11">
    <location>
        <begin position="107"/>
        <end position="299"/>
    </location>
</feature>
<dbReference type="InterPro" id="IPR000713">
    <property type="entry name" value="Mur_ligase_N"/>
</dbReference>
<feature type="binding site" evidence="7">
    <location>
        <begin position="147"/>
        <end position="148"/>
    </location>
    <ligand>
        <name>UDP-N-acetyl-alpha-D-muramoyl-L-alanyl-D-glutamate</name>
        <dbReference type="ChEBI" id="CHEBI:83900"/>
    </ligand>
</feature>
<dbReference type="Pfam" id="PF08245">
    <property type="entry name" value="Mur_ligase_M"/>
    <property type="match status" value="1"/>
</dbReference>
<dbReference type="KEGG" id="haby:HLVA_12330"/>
<dbReference type="GO" id="GO:0005737">
    <property type="term" value="C:cytoplasm"/>
    <property type="evidence" value="ECO:0007669"/>
    <property type="project" value="UniProtKB-SubCell"/>
</dbReference>
<comment type="catalytic activity">
    <reaction evidence="7">
        <text>UDP-N-acetyl-alpha-D-muramoyl-L-alanyl-D-glutamate + meso-2,6-diaminopimelate + ATP = UDP-N-acetyl-alpha-D-muramoyl-L-alanyl-gamma-D-glutamyl-meso-2,6-diaminopimelate + ADP + phosphate + H(+)</text>
        <dbReference type="Rhea" id="RHEA:23676"/>
        <dbReference type="ChEBI" id="CHEBI:15378"/>
        <dbReference type="ChEBI" id="CHEBI:30616"/>
        <dbReference type="ChEBI" id="CHEBI:43474"/>
        <dbReference type="ChEBI" id="CHEBI:57791"/>
        <dbReference type="ChEBI" id="CHEBI:83900"/>
        <dbReference type="ChEBI" id="CHEBI:83905"/>
        <dbReference type="ChEBI" id="CHEBI:456216"/>
        <dbReference type="EC" id="6.3.2.13"/>
    </reaction>
</comment>
<name>A0AAU9DTX7_9FUSO</name>
<comment type="caution">
    <text evidence="7">Lacks conserved residue(s) required for the propagation of feature annotation.</text>
</comment>
<feature type="domain" description="Mur ligase N-terminal catalytic" evidence="9">
    <location>
        <begin position="23"/>
        <end position="95"/>
    </location>
</feature>
<dbReference type="GO" id="GO:0071555">
    <property type="term" value="P:cell wall organization"/>
    <property type="evidence" value="ECO:0007669"/>
    <property type="project" value="UniProtKB-KW"/>
</dbReference>
<dbReference type="InterPro" id="IPR005761">
    <property type="entry name" value="UDP-N-AcMur-Glu-dNH2Pim_ligase"/>
</dbReference>
<proteinExistence type="inferred from homology"/>
<dbReference type="InterPro" id="IPR036615">
    <property type="entry name" value="Mur_ligase_C_dom_sf"/>
</dbReference>
<dbReference type="EMBL" id="AP027059">
    <property type="protein sequence ID" value="BDU50664.1"/>
    <property type="molecule type" value="Genomic_DNA"/>
</dbReference>
<feature type="binding site" evidence="7">
    <location>
        <position position="182"/>
    </location>
    <ligand>
        <name>UDP-N-acetyl-alpha-D-muramoyl-L-alanyl-D-glutamate</name>
        <dbReference type="ChEBI" id="CHEBI:83900"/>
    </ligand>
</feature>
<evidence type="ECO:0000259" key="11">
    <source>
        <dbReference type="Pfam" id="PF08245"/>
    </source>
</evidence>
<dbReference type="GO" id="GO:0008360">
    <property type="term" value="P:regulation of cell shape"/>
    <property type="evidence" value="ECO:0007669"/>
    <property type="project" value="UniProtKB-KW"/>
</dbReference>
<evidence type="ECO:0000256" key="7">
    <source>
        <dbReference type="HAMAP-Rule" id="MF_00208"/>
    </source>
</evidence>
<dbReference type="Gene3D" id="3.40.1190.10">
    <property type="entry name" value="Mur-like, catalytic domain"/>
    <property type="match status" value="1"/>
</dbReference>
<evidence type="ECO:0000259" key="9">
    <source>
        <dbReference type="Pfam" id="PF01225"/>
    </source>
</evidence>
<dbReference type="InterPro" id="IPR004101">
    <property type="entry name" value="Mur_ligase_C"/>
</dbReference>
<reference evidence="12 13" key="1">
    <citation type="submission" date="2022-11" db="EMBL/GenBank/DDBJ databases">
        <title>Haliovirga abyssi gen. nov., sp. nov., a mesophilic fermentative bacterium isolated from the Iheya North hydrothermal field and the proposal of Haliovirgaceae fam. nov.</title>
        <authorList>
            <person name="Miyazaki U."/>
            <person name="Tame A."/>
            <person name="Miyazaki J."/>
            <person name="Takai K."/>
            <person name="Sawayama S."/>
            <person name="Kitajima M."/>
            <person name="Okamoto A."/>
            <person name="Nakagawa S."/>
        </authorList>
    </citation>
    <scope>NUCLEOTIDE SEQUENCE [LARGE SCALE GENOMIC DNA]</scope>
    <source>
        <strain evidence="12 13">IC12</strain>
    </source>
</reference>
<feature type="domain" description="Mur ligase C-terminal" evidence="10">
    <location>
        <begin position="322"/>
        <end position="450"/>
    </location>
</feature>
<protein>
    <recommendedName>
        <fullName evidence="7">UDP-N-acetylmuramoyl-L-alanyl-D-glutamate--2,6-diaminopimelate ligase</fullName>
        <ecNumber evidence="7">6.3.2.13</ecNumber>
    </recommendedName>
    <alternativeName>
        <fullName evidence="7">Meso-A2pm-adding enzyme</fullName>
    </alternativeName>
    <alternativeName>
        <fullName evidence="7">Meso-diaminopimelate-adding enzyme</fullName>
    </alternativeName>
    <alternativeName>
        <fullName evidence="7">UDP-MurNAc-L-Ala-D-Glu:meso-diaminopimelate ligase</fullName>
    </alternativeName>
    <alternativeName>
        <fullName evidence="7">UDP-MurNAc-tripeptide synthetase</fullName>
    </alternativeName>
    <alternativeName>
        <fullName evidence="7">UDP-N-acetylmuramyl-tripeptide synthetase</fullName>
    </alternativeName>
</protein>
<keyword evidence="7" id="KW-0460">Magnesium</keyword>
<dbReference type="GO" id="GO:0009252">
    <property type="term" value="P:peptidoglycan biosynthetic process"/>
    <property type="evidence" value="ECO:0007669"/>
    <property type="project" value="UniProtKB-UniRule"/>
</dbReference>
<evidence type="ECO:0000256" key="4">
    <source>
        <dbReference type="ARBA" id="ARBA00022984"/>
    </source>
</evidence>
<comment type="PTM">
    <text evidence="7">Carboxylation is probably crucial for Mg(2+) binding and, consequently, for the gamma-phosphate positioning of ATP.</text>
</comment>
<evidence type="ECO:0000259" key="10">
    <source>
        <dbReference type="Pfam" id="PF02875"/>
    </source>
</evidence>
<comment type="pathway">
    <text evidence="7 8">Cell wall biogenesis; peptidoglycan biosynthesis.</text>
</comment>
<comment type="similarity">
    <text evidence="1 7">Belongs to the MurCDEF family. MurE subfamily.</text>
</comment>
<organism evidence="12 13">
    <name type="scientific">Haliovirga abyssi</name>
    <dbReference type="NCBI Taxonomy" id="2996794"/>
    <lineage>
        <taxon>Bacteria</taxon>
        <taxon>Fusobacteriati</taxon>
        <taxon>Fusobacteriota</taxon>
        <taxon>Fusobacteriia</taxon>
        <taxon>Fusobacteriales</taxon>
        <taxon>Haliovirgaceae</taxon>
        <taxon>Haliovirga</taxon>
    </lineage>
</organism>